<feature type="compositionally biased region" description="Basic and acidic residues" evidence="8">
    <location>
        <begin position="950"/>
        <end position="964"/>
    </location>
</feature>
<feature type="compositionally biased region" description="Basic and acidic residues" evidence="8">
    <location>
        <begin position="617"/>
        <end position="632"/>
    </location>
</feature>
<feature type="compositionally biased region" description="Polar residues" evidence="8">
    <location>
        <begin position="650"/>
        <end position="659"/>
    </location>
</feature>
<dbReference type="PANTHER" id="PTHR12663">
    <property type="entry name" value="ANDROGEN INDUCED INHIBITOR OF PROLIFERATION AS3 / PDS5-RELATED"/>
    <property type="match status" value="1"/>
</dbReference>
<dbReference type="Pfam" id="PF20168">
    <property type="entry name" value="PDS5"/>
    <property type="match status" value="1"/>
</dbReference>
<evidence type="ECO:0000256" key="6">
    <source>
        <dbReference type="ARBA" id="ARBA00023242"/>
    </source>
</evidence>
<reference evidence="9" key="1">
    <citation type="submission" date="2025-05" db="UniProtKB">
        <authorList>
            <consortium name="RefSeq"/>
        </authorList>
    </citation>
    <scope>NUCLEOTIDE SEQUENCE [LARGE SCALE GENOMIC DNA]</scope>
</reference>
<dbReference type="Proteomes" id="UP001652600">
    <property type="component" value="Chromosome 1"/>
</dbReference>
<keyword evidence="3" id="KW-0227">DNA damage</keyword>
<dbReference type="InterPro" id="IPR016024">
    <property type="entry name" value="ARM-type_fold"/>
</dbReference>
<sequence>MNLSEKELEEQLKEIGSELLKPPSSIDALLKALDKAECLLTNVEQSPTRSMRDTLLPLMKALISDKLLKHSEEDVKITATSCITEITRITAPDAPYDDEKMKVIFQLTLEAFRKLSNVSGRCYTKALSILDAVAKVRLCLVMLDLECDNLILEMFQSFLKLIRSNHPTAVFSAMEAIMTNVLDESEDISLDLLRLILASVRKENQEAASISWKLAERVMSNCATKVQPYLMGAVHSLGASLDDYAPIVMSICRNGTDNIDAGNHLENEKSEEKGTNSNEPMLVTLTRTPDASIEENPRTDAAAASESLISSGTVAAGNDDILKASKNSQKCSEQSNIAETMIPDNVESMKAEDTLDSVPKKRGRKPNSLMNPDEGYEHYWIGKGRERSRLSNHKKSNDQKTKFSPVSLRIEKVSLPTKVEKVLSGHAAEKQIQSEAEVVKENMTKMEENTQVRSKKPKVGKSSKDKTIAVSPVSPRVESLPTEEEKKSPGHAEEKHIQSEDEVVNENMKKMEEKSWVRSRKSKVGNSRKDEGTKFSSVSSKVKKASLSTEVRKESSAHTEEKRIQVEDEVVNENMEKIVKKAQARSRKSTVGKSSKLKATKFSSVSPRVQKDPSTTEVEKVFSAHTEEKPLQSEDEVVNENMEKMVEEAQASSRKSTVGKSRKDKVTKFSSISPKVQRDTLTTEVEKESSAHAEEKPLQSEDEVVNEHMKMMEEKTQSRSKKSKAGKCKEDKAIHDPRCVISEEKVSVPSDYKEKRSVHLVMKLRVKSTNGDGSVVQKDVIVKSIDTNMDKNIHKPSTCEVKDSRSAKLDGDDSVEETPQAEATRRHAIVEKEVMDISSAGEELVGRRIKVWWPLDRMFYEGVVRSFDPVKKKHQVSYDDGDEEILNLKKQRYELIGADPLLVGGEEKDVPETEASLDILRKRKRKNMSESDKEEKTDSSTRRIRASTKGKSDIKSAKSSEKAADSSMSRKPAVSDESMDDAGSVDNSTKGNDKKLIDLIKNSRLRINLKSKQNVAGRE</sequence>
<evidence type="ECO:0000256" key="3">
    <source>
        <dbReference type="ARBA" id="ARBA00022763"/>
    </source>
</evidence>
<evidence type="ECO:0000256" key="7">
    <source>
        <dbReference type="ARBA" id="ARBA00023306"/>
    </source>
</evidence>
<feature type="compositionally biased region" description="Low complexity" evidence="8">
    <location>
        <begin position="534"/>
        <end position="548"/>
    </location>
</feature>
<feature type="compositionally biased region" description="Basic and acidic residues" evidence="8">
    <location>
        <begin position="927"/>
        <end position="941"/>
    </location>
</feature>
<feature type="compositionally biased region" description="Polar residues" evidence="8">
    <location>
        <begin position="601"/>
        <end position="616"/>
    </location>
</feature>
<dbReference type="SUPFAM" id="SSF48371">
    <property type="entry name" value="ARM repeat"/>
    <property type="match status" value="1"/>
</dbReference>
<keyword evidence="7" id="KW-0131">Cell cycle</keyword>
<feature type="region of interest" description="Disordered" evidence="8">
    <location>
        <begin position="900"/>
        <end position="997"/>
    </location>
</feature>
<evidence type="ECO:0000313" key="9">
    <source>
        <dbReference type="Proteomes" id="UP001652600"/>
    </source>
</evidence>
<feature type="compositionally biased region" description="Basic and acidic residues" evidence="8">
    <location>
        <begin position="684"/>
        <end position="717"/>
    </location>
</feature>
<reference evidence="10" key="2">
    <citation type="submission" date="2025-08" db="UniProtKB">
        <authorList>
            <consortium name="RefSeq"/>
        </authorList>
    </citation>
    <scope>IDENTIFICATION</scope>
    <source>
        <tissue evidence="10">Stem</tissue>
    </source>
</reference>
<feature type="region of interest" description="Disordered" evidence="8">
    <location>
        <begin position="325"/>
        <end position="376"/>
    </location>
</feature>
<evidence type="ECO:0000256" key="2">
    <source>
        <dbReference type="ARBA" id="ARBA00022618"/>
    </source>
</evidence>
<proteinExistence type="predicted"/>
<dbReference type="CDD" id="cd20404">
    <property type="entry name" value="Tudor_Agenet_AtEML-like"/>
    <property type="match status" value="1"/>
</dbReference>
<dbReference type="RefSeq" id="XP_050944556.1">
    <property type="nucleotide sequence ID" value="XM_051088599.1"/>
</dbReference>
<evidence type="ECO:0000313" key="10">
    <source>
        <dbReference type="RefSeq" id="XP_050944556.1"/>
    </source>
</evidence>
<feature type="compositionally biased region" description="Polar residues" evidence="8">
    <location>
        <begin position="668"/>
        <end position="683"/>
    </location>
</feature>
<evidence type="ECO:0000256" key="4">
    <source>
        <dbReference type="ARBA" id="ARBA00022776"/>
    </source>
</evidence>
<dbReference type="SUPFAM" id="SSF63748">
    <property type="entry name" value="Tudor/PWWP/MBT"/>
    <property type="match status" value="1"/>
</dbReference>
<organism evidence="9 10">
    <name type="scientific">Cucumis melo</name>
    <name type="common">Muskmelon</name>
    <dbReference type="NCBI Taxonomy" id="3656"/>
    <lineage>
        <taxon>Eukaryota</taxon>
        <taxon>Viridiplantae</taxon>
        <taxon>Streptophyta</taxon>
        <taxon>Embryophyta</taxon>
        <taxon>Tracheophyta</taxon>
        <taxon>Spermatophyta</taxon>
        <taxon>Magnoliopsida</taxon>
        <taxon>eudicotyledons</taxon>
        <taxon>Gunneridae</taxon>
        <taxon>Pentapetalae</taxon>
        <taxon>rosids</taxon>
        <taxon>fabids</taxon>
        <taxon>Cucurbitales</taxon>
        <taxon>Cucurbitaceae</taxon>
        <taxon>Benincaseae</taxon>
        <taxon>Cucumis</taxon>
    </lineage>
</organism>
<evidence type="ECO:0000256" key="1">
    <source>
        <dbReference type="ARBA" id="ARBA00004123"/>
    </source>
</evidence>
<feature type="region of interest" description="Disordered" evidence="8">
    <location>
        <begin position="791"/>
        <end position="823"/>
    </location>
</feature>
<evidence type="ECO:0000256" key="8">
    <source>
        <dbReference type="SAM" id="MobiDB-lite"/>
    </source>
</evidence>
<keyword evidence="5" id="KW-0234">DNA repair</keyword>
<gene>
    <name evidence="10" type="primary">LOC103499836</name>
</gene>
<protein>
    <submittedName>
        <fullName evidence="10">Sister chromatid cohesion protein PDS5 homolog D-like isoform X1</fullName>
    </submittedName>
</protein>
<keyword evidence="2" id="KW-0132">Cell division</keyword>
<dbReference type="PANTHER" id="PTHR12663:SF69">
    <property type="entry name" value="SISTER CHROMATID COHESION PROTEIN PDS5 HOMOLOG E"/>
    <property type="match status" value="1"/>
</dbReference>
<dbReference type="InterPro" id="IPR039776">
    <property type="entry name" value="Pds5"/>
</dbReference>
<feature type="compositionally biased region" description="Polar residues" evidence="8">
    <location>
        <begin position="325"/>
        <end position="338"/>
    </location>
</feature>
<feature type="region of interest" description="Disordered" evidence="8">
    <location>
        <begin position="580"/>
        <end position="731"/>
    </location>
</feature>
<feature type="compositionally biased region" description="Basic and acidic residues" evidence="8">
    <location>
        <begin position="483"/>
        <end position="499"/>
    </location>
</feature>
<dbReference type="GeneID" id="103499836"/>
<keyword evidence="9" id="KW-1185">Reference proteome</keyword>
<feature type="compositionally biased region" description="Basic residues" evidence="8">
    <location>
        <begin position="580"/>
        <end position="599"/>
    </location>
</feature>
<feature type="region of interest" description="Disordered" evidence="8">
    <location>
        <begin position="442"/>
        <end position="568"/>
    </location>
</feature>
<feature type="compositionally biased region" description="Basic and acidic residues" evidence="8">
    <location>
        <begin position="800"/>
        <end position="811"/>
    </location>
</feature>
<feature type="compositionally biased region" description="Basic and acidic residues" evidence="8">
    <location>
        <begin position="550"/>
        <end position="566"/>
    </location>
</feature>
<accession>A0ABM3L3E6</accession>
<name>A0ABM3L3E6_CUCME</name>
<evidence type="ECO:0000256" key="5">
    <source>
        <dbReference type="ARBA" id="ARBA00023204"/>
    </source>
</evidence>
<feature type="compositionally biased region" description="Basic and acidic residues" evidence="8">
    <location>
        <begin position="507"/>
        <end position="516"/>
    </location>
</feature>
<keyword evidence="6" id="KW-0539">Nucleus</keyword>
<keyword evidence="4" id="KW-0498">Mitosis</keyword>
<dbReference type="Gene3D" id="2.30.30.140">
    <property type="match status" value="1"/>
</dbReference>
<comment type="subcellular location">
    <subcellularLocation>
        <location evidence="1">Nucleus</location>
    </subcellularLocation>
</comment>